<organism evidence="6 7">
    <name type="scientific">Fraserbacteria sp. (strain RBG_16_55_9)</name>
    <dbReference type="NCBI Taxonomy" id="1817864"/>
    <lineage>
        <taxon>Bacteria</taxon>
        <taxon>Candidatus Fraseribacteriota</taxon>
    </lineage>
</organism>
<dbReference type="InterPro" id="IPR010046">
    <property type="entry name" value="Mopterin_OxRdtse_a_bac"/>
</dbReference>
<keyword evidence="3" id="KW-0411">Iron-sulfur</keyword>
<dbReference type="STRING" id="1817864.A2Z21_07990"/>
<dbReference type="InterPro" id="IPR009010">
    <property type="entry name" value="Asp_de-COase-like_dom_sf"/>
</dbReference>
<dbReference type="PIRSF" id="PIRSF000144">
    <property type="entry name" value="CbbBc"/>
    <property type="match status" value="1"/>
</dbReference>
<evidence type="ECO:0000256" key="1">
    <source>
        <dbReference type="ARBA" id="ARBA00022723"/>
    </source>
</evidence>
<feature type="domain" description="Molybdopterin dinucleotide-binding" evidence="5">
    <location>
        <begin position="621"/>
        <end position="717"/>
    </location>
</feature>
<dbReference type="GO" id="GO:0043546">
    <property type="term" value="F:molybdopterin cofactor binding"/>
    <property type="evidence" value="ECO:0007669"/>
    <property type="project" value="InterPro"/>
</dbReference>
<proteinExistence type="predicted"/>
<dbReference type="Gene3D" id="3.40.228.10">
    <property type="entry name" value="Dimethylsulfoxide Reductase, domain 2"/>
    <property type="match status" value="1"/>
</dbReference>
<dbReference type="Pfam" id="PF01568">
    <property type="entry name" value="Molydop_binding"/>
    <property type="match status" value="1"/>
</dbReference>
<dbReference type="Proteomes" id="UP000179157">
    <property type="component" value="Unassembled WGS sequence"/>
</dbReference>
<feature type="domain" description="Molybdopterin oxidoreductase" evidence="4">
    <location>
        <begin position="99"/>
        <end position="542"/>
    </location>
</feature>
<keyword evidence="2" id="KW-0408">Iron</keyword>
<dbReference type="GO" id="GO:0008863">
    <property type="term" value="F:formate dehydrogenase (NAD+) activity"/>
    <property type="evidence" value="ECO:0007669"/>
    <property type="project" value="InterPro"/>
</dbReference>
<accession>A0A1F5UZB4</accession>
<dbReference type="Gene3D" id="3.40.50.740">
    <property type="match status" value="1"/>
</dbReference>
<sequence length="741" mass="83128">MPNGLGQIKPNHYSEIVKTIWQNRRQLPFAWRILRDGVCDGCALGTTGLRDFTMKGVHLCVVRLNLLQLNTMTALDVRVLEDCEPLENKSAAELRALGRLPYPMMRAKGEPGFRRISWDQALDTIAMRIRRTDPGRLAFFLTSRGMTNEVYYVAQKVARFLGTNNVDNSARVCHSPSTVALKQTLGVPASTCSYKDWIGSDLIVFIGSNVPNNQPVTTKYLYYAKQQGTKIVVINPYREPGLERYWVPSVFESALFGTKLADEFFAIHTGGDIAFFNGVLKHLIELNVVDEEFIQEHTKGYKELKSGLAQQPWEQLEKYSGASRVEMKRFAEMYTQAKSAVFVWSMGVTQHVFGVENVKAIINLALVRGMIGREKCGVMPIRGHSGVQGGSEVGCVPWNFPGGDSVSVQTAEKLSKHWGFQVPSNKGYSAVEMIDAAHAGYIDILYSAGGNFLETLPEPWLVREALEKVPLRVHQDIVLTPQMLVDPADTVVLLPARTRYEQRGGGTETTTERYIIFSPEIPGRRVGESKSEWEIFMELAERVHPERKHLIHFEDTKSIRAEIAKAVPFYDGIQHLTKKRDAVQWGGPRLCEGGQFHTADGKAHFTVLRPPENEIPEGWFLLSTRRGKQFNSIVHDKYDPLTGAQRDEVFLSPEDARALEMSEGDPVLLRSEAGEYRGRVKLMSIKPRNVQTHWPEGNVLIKHGVCDPVCGIPNYNALVQVLPLKVAVQEPEKFEVQRAGA</sequence>
<protein>
    <submittedName>
        <fullName evidence="6">Formate dehydrogenase</fullName>
    </submittedName>
</protein>
<evidence type="ECO:0000259" key="5">
    <source>
        <dbReference type="Pfam" id="PF01568"/>
    </source>
</evidence>
<dbReference type="NCBIfam" id="TIGR01701">
    <property type="entry name" value="Fdhalpha-like"/>
    <property type="match status" value="1"/>
</dbReference>
<dbReference type="SUPFAM" id="SSF53706">
    <property type="entry name" value="Formate dehydrogenase/DMSO reductase, domains 1-3"/>
    <property type="match status" value="1"/>
</dbReference>
<gene>
    <name evidence="6" type="ORF">A2Z21_07990</name>
</gene>
<evidence type="ECO:0000256" key="3">
    <source>
        <dbReference type="ARBA" id="ARBA00023014"/>
    </source>
</evidence>
<dbReference type="GO" id="GO:0051539">
    <property type="term" value="F:4 iron, 4 sulfur cluster binding"/>
    <property type="evidence" value="ECO:0007669"/>
    <property type="project" value="InterPro"/>
</dbReference>
<reference evidence="6 7" key="1">
    <citation type="journal article" date="2016" name="Nat. Commun.">
        <title>Thousands of microbial genomes shed light on interconnected biogeochemical processes in an aquifer system.</title>
        <authorList>
            <person name="Anantharaman K."/>
            <person name="Brown C.T."/>
            <person name="Hug L.A."/>
            <person name="Sharon I."/>
            <person name="Castelle C.J."/>
            <person name="Probst A.J."/>
            <person name="Thomas B.C."/>
            <person name="Singh A."/>
            <person name="Wilkins M.J."/>
            <person name="Karaoz U."/>
            <person name="Brodie E.L."/>
            <person name="Williams K.H."/>
            <person name="Hubbard S.S."/>
            <person name="Banfield J.F."/>
        </authorList>
    </citation>
    <scope>NUCLEOTIDE SEQUENCE [LARGE SCALE GENOMIC DNA]</scope>
    <source>
        <strain evidence="7">RBG_16_55_9</strain>
    </source>
</reference>
<evidence type="ECO:0000313" key="6">
    <source>
        <dbReference type="EMBL" id="OGF56502.1"/>
    </source>
</evidence>
<evidence type="ECO:0000256" key="2">
    <source>
        <dbReference type="ARBA" id="ARBA00023004"/>
    </source>
</evidence>
<dbReference type="InterPro" id="IPR006656">
    <property type="entry name" value="Mopterin_OxRdtase"/>
</dbReference>
<dbReference type="InterPro" id="IPR006657">
    <property type="entry name" value="MoPterin_dinucl-bd_dom"/>
</dbReference>
<evidence type="ECO:0000259" key="4">
    <source>
        <dbReference type="Pfam" id="PF00384"/>
    </source>
</evidence>
<keyword evidence="1" id="KW-0479">Metal-binding</keyword>
<dbReference type="Gene3D" id="2.40.40.20">
    <property type="match status" value="1"/>
</dbReference>
<name>A0A1F5UZB4_FRAXR</name>
<dbReference type="SUPFAM" id="SSF50692">
    <property type="entry name" value="ADC-like"/>
    <property type="match status" value="1"/>
</dbReference>
<dbReference type="Pfam" id="PF00384">
    <property type="entry name" value="Molybdopterin"/>
    <property type="match status" value="1"/>
</dbReference>
<evidence type="ECO:0000313" key="7">
    <source>
        <dbReference type="Proteomes" id="UP000179157"/>
    </source>
</evidence>
<dbReference type="InterPro" id="IPR050123">
    <property type="entry name" value="Prok_molybdopt-oxidoreductase"/>
</dbReference>
<dbReference type="PANTHER" id="PTHR43105">
    <property type="entry name" value="RESPIRATORY NITRATE REDUCTASE"/>
    <property type="match status" value="1"/>
</dbReference>
<dbReference type="GO" id="GO:0016020">
    <property type="term" value="C:membrane"/>
    <property type="evidence" value="ECO:0007669"/>
    <property type="project" value="TreeGrafter"/>
</dbReference>
<dbReference type="AlphaFoldDB" id="A0A1F5UZB4"/>
<comment type="caution">
    <text evidence="6">The sequence shown here is derived from an EMBL/GenBank/DDBJ whole genome shotgun (WGS) entry which is preliminary data.</text>
</comment>
<dbReference type="EMBL" id="MFGX01000032">
    <property type="protein sequence ID" value="OGF56502.1"/>
    <property type="molecule type" value="Genomic_DNA"/>
</dbReference>
<dbReference type="GO" id="GO:0030151">
    <property type="term" value="F:molybdenum ion binding"/>
    <property type="evidence" value="ECO:0007669"/>
    <property type="project" value="InterPro"/>
</dbReference>
<dbReference type="PANTHER" id="PTHR43105:SF4">
    <property type="entry name" value="PROTEIN YDEP"/>
    <property type="match status" value="1"/>
</dbReference>